<dbReference type="CDD" id="cd01396">
    <property type="entry name" value="MeCP2_MBD"/>
    <property type="match status" value="1"/>
</dbReference>
<dbReference type="GO" id="GO:0006346">
    <property type="term" value="P:DNA methylation-dependent constitutive heterochromatin formation"/>
    <property type="evidence" value="ECO:0007669"/>
    <property type="project" value="TreeGrafter"/>
</dbReference>
<dbReference type="FunFam" id="3.30.890.10:FF:000003">
    <property type="entry name" value="methyl-CpG-binding domain protein 2"/>
    <property type="match status" value="1"/>
</dbReference>
<accession>A0A443SLI7</accession>
<sequence>MECLALPKGWKREEIVRRSGLSSGKIDIIYTSPSGKKFRTKPQLARYLGDTVDLTTFDFRTGKINSNLIRKGKRQKGLYDFSRGVRNDSSLIQPIRQTASIFKQPVTVIKTQKDSKVKLDLKHGPPEKPKQLFWEKRLENLRAINMDEEEYENFKLPKNMKAIGPNVVEDTAVRSVSTALHLYTQPIIGQTALKSNLEKNLGVYINPEQPLVAAMEITDHDIKQQEEKVLAARKRLEESLNEISFNF</sequence>
<evidence type="ECO:0000256" key="1">
    <source>
        <dbReference type="ARBA" id="ARBA00004123"/>
    </source>
</evidence>
<dbReference type="PROSITE" id="PS50982">
    <property type="entry name" value="MBD"/>
    <property type="match status" value="1"/>
</dbReference>
<dbReference type="VEuPathDB" id="VectorBase:LDEU003678"/>
<dbReference type="OrthoDB" id="10072024at2759"/>
<dbReference type="AlphaFoldDB" id="A0A443SLI7"/>
<dbReference type="InterPro" id="IPR016177">
    <property type="entry name" value="DNA-bd_dom_sf"/>
</dbReference>
<evidence type="ECO:0000313" key="10">
    <source>
        <dbReference type="EMBL" id="RWS28362.1"/>
    </source>
</evidence>
<gene>
    <name evidence="10" type="ORF">B4U80_05735</name>
</gene>
<keyword evidence="6" id="KW-0238">DNA-binding</keyword>
<dbReference type="Pfam" id="PF14048">
    <property type="entry name" value="MBD_C"/>
    <property type="match status" value="1"/>
</dbReference>
<dbReference type="InterPro" id="IPR032343">
    <property type="entry name" value="MBD2/MBD3_p55-bd"/>
</dbReference>
<dbReference type="EMBL" id="NCKV01001429">
    <property type="protein sequence ID" value="RWS28362.1"/>
    <property type="molecule type" value="Genomic_DNA"/>
</dbReference>
<name>A0A443SLI7_9ACAR</name>
<dbReference type="Proteomes" id="UP000288716">
    <property type="component" value="Unassembled WGS sequence"/>
</dbReference>
<comment type="caution">
    <text evidence="10">The sequence shown here is derived from an EMBL/GenBank/DDBJ whole genome shotgun (WGS) entry which is preliminary data.</text>
</comment>
<dbReference type="PANTHER" id="PTHR12396">
    <property type="entry name" value="METHYL-CPG BINDING PROTEIN, MBD"/>
    <property type="match status" value="1"/>
</dbReference>
<feature type="domain" description="MBD" evidence="9">
    <location>
        <begin position="1"/>
        <end position="64"/>
    </location>
</feature>
<evidence type="ECO:0000256" key="4">
    <source>
        <dbReference type="ARBA" id="ARBA00022553"/>
    </source>
</evidence>
<protein>
    <submittedName>
        <fullName evidence="10">Methyl-CpG-binding domain protein 2-like protein</fullName>
    </submittedName>
</protein>
<keyword evidence="3" id="KW-0158">Chromosome</keyword>
<reference evidence="10 11" key="1">
    <citation type="journal article" date="2018" name="Gigascience">
        <title>Genomes of trombidid mites reveal novel predicted allergens and laterally-transferred genes associated with secondary metabolism.</title>
        <authorList>
            <person name="Dong X."/>
            <person name="Chaisiri K."/>
            <person name="Xia D."/>
            <person name="Armstrong S.D."/>
            <person name="Fang Y."/>
            <person name="Donnelly M.J."/>
            <person name="Kadowaki T."/>
            <person name="McGarry J.W."/>
            <person name="Darby A.C."/>
            <person name="Makepeace B.L."/>
        </authorList>
    </citation>
    <scope>NUCLEOTIDE SEQUENCE [LARGE SCALE GENOMIC DNA]</scope>
    <source>
        <strain evidence="10">UoL-UT</strain>
    </source>
</reference>
<keyword evidence="5" id="KW-0805">Transcription regulation</keyword>
<evidence type="ECO:0000256" key="6">
    <source>
        <dbReference type="ARBA" id="ARBA00023125"/>
    </source>
</evidence>
<evidence type="ECO:0000256" key="2">
    <source>
        <dbReference type="ARBA" id="ARBA00004286"/>
    </source>
</evidence>
<dbReference type="SMART" id="SM00391">
    <property type="entry name" value="MBD"/>
    <property type="match status" value="1"/>
</dbReference>
<evidence type="ECO:0000256" key="3">
    <source>
        <dbReference type="ARBA" id="ARBA00022454"/>
    </source>
</evidence>
<keyword evidence="7" id="KW-0804">Transcription</keyword>
<keyword evidence="4" id="KW-0597">Phosphoprotein</keyword>
<dbReference type="Pfam" id="PF16564">
    <property type="entry name" value="MBDa"/>
    <property type="match status" value="1"/>
</dbReference>
<dbReference type="SUPFAM" id="SSF54171">
    <property type="entry name" value="DNA-binding domain"/>
    <property type="match status" value="1"/>
</dbReference>
<dbReference type="GO" id="GO:0008327">
    <property type="term" value="F:methyl-CpG binding"/>
    <property type="evidence" value="ECO:0007669"/>
    <property type="project" value="TreeGrafter"/>
</dbReference>
<dbReference type="InterPro" id="IPR025884">
    <property type="entry name" value="MeCpG-bd_2/3_C_dom"/>
</dbReference>
<evidence type="ECO:0000256" key="5">
    <source>
        <dbReference type="ARBA" id="ARBA00023015"/>
    </source>
</evidence>
<evidence type="ECO:0000259" key="9">
    <source>
        <dbReference type="PROSITE" id="PS50982"/>
    </source>
</evidence>
<dbReference type="PANTHER" id="PTHR12396:SF0">
    <property type="entry name" value="METHYL-CPG BINDING DOMAIN PROTEIN-LIKE, ISOFORM C"/>
    <property type="match status" value="1"/>
</dbReference>
<proteinExistence type="predicted"/>
<dbReference type="STRING" id="299467.A0A443SLI7"/>
<dbReference type="InterPro" id="IPR001739">
    <property type="entry name" value="Methyl_CpG_DNA-bd"/>
</dbReference>
<dbReference type="Pfam" id="PF01429">
    <property type="entry name" value="MBD"/>
    <property type="match status" value="1"/>
</dbReference>
<dbReference type="GO" id="GO:0000122">
    <property type="term" value="P:negative regulation of transcription by RNA polymerase II"/>
    <property type="evidence" value="ECO:0007669"/>
    <property type="project" value="TreeGrafter"/>
</dbReference>
<organism evidence="10 11">
    <name type="scientific">Leptotrombidium deliense</name>
    <dbReference type="NCBI Taxonomy" id="299467"/>
    <lineage>
        <taxon>Eukaryota</taxon>
        <taxon>Metazoa</taxon>
        <taxon>Ecdysozoa</taxon>
        <taxon>Arthropoda</taxon>
        <taxon>Chelicerata</taxon>
        <taxon>Arachnida</taxon>
        <taxon>Acari</taxon>
        <taxon>Acariformes</taxon>
        <taxon>Trombidiformes</taxon>
        <taxon>Prostigmata</taxon>
        <taxon>Anystina</taxon>
        <taxon>Parasitengona</taxon>
        <taxon>Trombiculoidea</taxon>
        <taxon>Trombiculidae</taxon>
        <taxon>Leptotrombidium</taxon>
    </lineage>
</organism>
<dbReference type="GO" id="GO:0000785">
    <property type="term" value="C:chromatin"/>
    <property type="evidence" value="ECO:0007669"/>
    <property type="project" value="UniProtKB-ARBA"/>
</dbReference>
<evidence type="ECO:0000256" key="8">
    <source>
        <dbReference type="ARBA" id="ARBA00023242"/>
    </source>
</evidence>
<dbReference type="GO" id="GO:0000118">
    <property type="term" value="C:histone deacetylase complex"/>
    <property type="evidence" value="ECO:0007669"/>
    <property type="project" value="UniProtKB-ARBA"/>
</dbReference>
<keyword evidence="8" id="KW-0539">Nucleus</keyword>
<dbReference type="Gene3D" id="3.30.890.10">
    <property type="entry name" value="Methyl-cpg-binding Protein 2, Chain A"/>
    <property type="match status" value="1"/>
</dbReference>
<evidence type="ECO:0000313" key="11">
    <source>
        <dbReference type="Proteomes" id="UP000288716"/>
    </source>
</evidence>
<keyword evidence="11" id="KW-1185">Reference proteome</keyword>
<comment type="subcellular location">
    <subcellularLocation>
        <location evidence="2">Chromosome</location>
    </subcellularLocation>
    <subcellularLocation>
        <location evidence="1">Nucleus</location>
    </subcellularLocation>
</comment>
<evidence type="ECO:0000256" key="7">
    <source>
        <dbReference type="ARBA" id="ARBA00023163"/>
    </source>
</evidence>